<proteinExistence type="predicted"/>
<keyword evidence="1" id="KW-1133">Transmembrane helix</keyword>
<evidence type="ECO:0000313" key="3">
    <source>
        <dbReference type="Proteomes" id="UP000499080"/>
    </source>
</evidence>
<feature type="non-terminal residue" evidence="2">
    <location>
        <position position="1"/>
    </location>
</feature>
<keyword evidence="3" id="KW-1185">Reference proteome</keyword>
<dbReference type="Proteomes" id="UP000499080">
    <property type="component" value="Unassembled WGS sequence"/>
</dbReference>
<keyword evidence="1" id="KW-0472">Membrane</keyword>
<accession>A0A4Y2MEI6</accession>
<name>A0A4Y2MEI6_ARAVE</name>
<dbReference type="EMBL" id="BGPR01007077">
    <property type="protein sequence ID" value="GBN24086.1"/>
    <property type="molecule type" value="Genomic_DNA"/>
</dbReference>
<feature type="transmembrane region" description="Helical" evidence="1">
    <location>
        <begin position="25"/>
        <end position="45"/>
    </location>
</feature>
<gene>
    <name evidence="2" type="ORF">AVEN_4043_1</name>
</gene>
<evidence type="ECO:0000313" key="2">
    <source>
        <dbReference type="EMBL" id="GBN24086.1"/>
    </source>
</evidence>
<sequence length="84" mass="8964">FGLEARLSCRSDVTSSFAVVAHSMAALRLTFLLGTTVLAGLSLAFRFSDASFAMTQALPFDRLSLSHLCTLQLARSIGGRNLSV</sequence>
<protein>
    <submittedName>
        <fullName evidence="2">Uncharacterized protein</fullName>
    </submittedName>
</protein>
<organism evidence="2 3">
    <name type="scientific">Araneus ventricosus</name>
    <name type="common">Orbweaver spider</name>
    <name type="synonym">Epeira ventricosa</name>
    <dbReference type="NCBI Taxonomy" id="182803"/>
    <lineage>
        <taxon>Eukaryota</taxon>
        <taxon>Metazoa</taxon>
        <taxon>Ecdysozoa</taxon>
        <taxon>Arthropoda</taxon>
        <taxon>Chelicerata</taxon>
        <taxon>Arachnida</taxon>
        <taxon>Araneae</taxon>
        <taxon>Araneomorphae</taxon>
        <taxon>Entelegynae</taxon>
        <taxon>Araneoidea</taxon>
        <taxon>Araneidae</taxon>
        <taxon>Araneus</taxon>
    </lineage>
</organism>
<comment type="caution">
    <text evidence="2">The sequence shown here is derived from an EMBL/GenBank/DDBJ whole genome shotgun (WGS) entry which is preliminary data.</text>
</comment>
<reference evidence="2 3" key="1">
    <citation type="journal article" date="2019" name="Sci. Rep.">
        <title>Orb-weaving spider Araneus ventricosus genome elucidates the spidroin gene catalogue.</title>
        <authorList>
            <person name="Kono N."/>
            <person name="Nakamura H."/>
            <person name="Ohtoshi R."/>
            <person name="Moran D.A.P."/>
            <person name="Shinohara A."/>
            <person name="Yoshida Y."/>
            <person name="Fujiwara M."/>
            <person name="Mori M."/>
            <person name="Tomita M."/>
            <person name="Arakawa K."/>
        </authorList>
    </citation>
    <scope>NUCLEOTIDE SEQUENCE [LARGE SCALE GENOMIC DNA]</scope>
</reference>
<evidence type="ECO:0000256" key="1">
    <source>
        <dbReference type="SAM" id="Phobius"/>
    </source>
</evidence>
<dbReference type="AlphaFoldDB" id="A0A4Y2MEI6"/>
<keyword evidence="1" id="KW-0812">Transmembrane</keyword>